<dbReference type="AlphaFoldDB" id="A0A369TEX8"/>
<comment type="caution">
    <text evidence="2">The sequence shown here is derived from an EMBL/GenBank/DDBJ whole genome shotgun (WGS) entry which is preliminary data.</text>
</comment>
<dbReference type="Pfam" id="PF10691">
    <property type="entry name" value="DUF2497"/>
    <property type="match status" value="1"/>
</dbReference>
<keyword evidence="3" id="KW-1185">Reference proteome</keyword>
<dbReference type="InterPro" id="IPR019632">
    <property type="entry name" value="DUF2497"/>
</dbReference>
<evidence type="ECO:0000313" key="3">
    <source>
        <dbReference type="Proteomes" id="UP000253941"/>
    </source>
</evidence>
<proteinExistence type="predicted"/>
<gene>
    <name evidence="2" type="ORF">DRB17_01765</name>
</gene>
<name>A0A369TEX8_9PROT</name>
<feature type="region of interest" description="Disordered" evidence="1">
    <location>
        <begin position="1"/>
        <end position="191"/>
    </location>
</feature>
<protein>
    <submittedName>
        <fullName evidence="2">DUF2497 domain-containing protein</fullName>
    </submittedName>
</protein>
<feature type="compositionally biased region" description="Low complexity" evidence="1">
    <location>
        <begin position="32"/>
        <end position="48"/>
    </location>
</feature>
<dbReference type="Proteomes" id="UP000253941">
    <property type="component" value="Unassembled WGS sequence"/>
</dbReference>
<feature type="compositionally biased region" description="Low complexity" evidence="1">
    <location>
        <begin position="149"/>
        <end position="159"/>
    </location>
</feature>
<evidence type="ECO:0000313" key="2">
    <source>
        <dbReference type="EMBL" id="RDD63909.1"/>
    </source>
</evidence>
<reference evidence="2 3" key="1">
    <citation type="submission" date="2018-07" db="EMBL/GenBank/DDBJ databases">
        <title>Venubactetium sediminum gen. nov., sp. nov., isolated from a marine solar saltern.</title>
        <authorList>
            <person name="Wang S."/>
        </authorList>
    </citation>
    <scope>NUCLEOTIDE SEQUENCE [LARGE SCALE GENOMIC DNA]</scope>
    <source>
        <strain evidence="2 3">WD2A32</strain>
    </source>
</reference>
<sequence length="270" mass="28597">MSDQQHRDGGDPSMEEILASIRKIISEEGDESPQPSQSSRPSESSADSKASEGDSATEEHTAADTADESEAEEEVLDLTEEVEVEDEAMPAEEAAPAEEETVDDEAVPARAETASQEAEPIAHTGETDAGGEETLPGPADRPDAEDASAAEAGAAAVEPPEQKETSAMTPDTGGIDAGTRDSVISEETSTTATAALTELARAANARDYGDDKPKSDADRILEQLVREALRPQLKAWLDENLPGLVEKVVRQEIRRISQRAEATAESESDD</sequence>
<evidence type="ECO:0000256" key="1">
    <source>
        <dbReference type="SAM" id="MobiDB-lite"/>
    </source>
</evidence>
<accession>A0A369TEX8</accession>
<feature type="compositionally biased region" description="Basic and acidic residues" evidence="1">
    <location>
        <begin position="1"/>
        <end position="10"/>
    </location>
</feature>
<dbReference type="EMBL" id="QPMH01000001">
    <property type="protein sequence ID" value="RDD63909.1"/>
    <property type="molecule type" value="Genomic_DNA"/>
</dbReference>
<dbReference type="RefSeq" id="WP_114580421.1">
    <property type="nucleotide sequence ID" value="NZ_QPMH01000001.1"/>
</dbReference>
<feature type="compositionally biased region" description="Basic and acidic residues" evidence="1">
    <location>
        <begin position="49"/>
        <end position="62"/>
    </location>
</feature>
<feature type="compositionally biased region" description="Acidic residues" evidence="1">
    <location>
        <begin position="65"/>
        <end position="106"/>
    </location>
</feature>
<organism evidence="2 3">
    <name type="scientific">Ferruginivarius sediminum</name>
    <dbReference type="NCBI Taxonomy" id="2661937"/>
    <lineage>
        <taxon>Bacteria</taxon>
        <taxon>Pseudomonadati</taxon>
        <taxon>Pseudomonadota</taxon>
        <taxon>Alphaproteobacteria</taxon>
        <taxon>Rhodospirillales</taxon>
        <taxon>Rhodospirillaceae</taxon>
        <taxon>Ferruginivarius</taxon>
    </lineage>
</organism>